<keyword evidence="4" id="KW-0408">Iron</keyword>
<dbReference type="Gene3D" id="3.20.20.70">
    <property type="entry name" value="Aldolase class I"/>
    <property type="match status" value="1"/>
</dbReference>
<proteinExistence type="predicted"/>
<evidence type="ECO:0008006" key="10">
    <source>
        <dbReference type="Google" id="ProtNLM"/>
    </source>
</evidence>
<evidence type="ECO:0000259" key="7">
    <source>
        <dbReference type="Pfam" id="PF13186"/>
    </source>
</evidence>
<protein>
    <recommendedName>
        <fullName evidence="10">Radical SAM core domain-containing protein</fullName>
    </recommendedName>
</protein>
<keyword evidence="3" id="KW-0479">Metal-binding</keyword>
<reference evidence="8 9" key="1">
    <citation type="submission" date="2016-07" db="EMBL/GenBank/DDBJ databases">
        <title>Complete genome sequence of Bradyrhizobium icense LMTR 13T, a potential inoculant strain isolated from lima bean (Phaseolus lunatus) in Peru.</title>
        <authorList>
            <person name="Ormeno-Orrillo E."/>
            <person name="Duran D."/>
            <person name="Rogel M.A."/>
            <person name="Rey L."/>
            <person name="Imperial J."/>
            <person name="Ruiz-Argueso T."/>
            <person name="Martinez-Romero E."/>
        </authorList>
    </citation>
    <scope>NUCLEOTIDE SEQUENCE [LARGE SCALE GENOMIC DNA]</scope>
    <source>
        <strain evidence="8 9">LMTR 13</strain>
    </source>
</reference>
<evidence type="ECO:0000256" key="4">
    <source>
        <dbReference type="ARBA" id="ARBA00023004"/>
    </source>
</evidence>
<name>A0A1B1UEK3_9BRAD</name>
<dbReference type="InterPro" id="IPR050377">
    <property type="entry name" value="Radical_SAM_PqqE_MftC-like"/>
</dbReference>
<dbReference type="CDD" id="cd21109">
    <property type="entry name" value="SPASM"/>
    <property type="match status" value="1"/>
</dbReference>
<evidence type="ECO:0000256" key="5">
    <source>
        <dbReference type="ARBA" id="ARBA00023014"/>
    </source>
</evidence>
<organism evidence="8 9">
    <name type="scientific">Bradyrhizobium icense</name>
    <dbReference type="NCBI Taxonomy" id="1274631"/>
    <lineage>
        <taxon>Bacteria</taxon>
        <taxon>Pseudomonadati</taxon>
        <taxon>Pseudomonadota</taxon>
        <taxon>Alphaproteobacteria</taxon>
        <taxon>Hyphomicrobiales</taxon>
        <taxon>Nitrobacteraceae</taxon>
        <taxon>Bradyrhizobium</taxon>
    </lineage>
</organism>
<dbReference type="EMBL" id="CP016428">
    <property type="protein sequence ID" value="ANW01207.1"/>
    <property type="molecule type" value="Genomic_DNA"/>
</dbReference>
<keyword evidence="5" id="KW-0411">Iron-sulfur</keyword>
<evidence type="ECO:0000256" key="1">
    <source>
        <dbReference type="ARBA" id="ARBA00001966"/>
    </source>
</evidence>
<accession>A0A1B1UEK3</accession>
<dbReference type="InterPro" id="IPR007197">
    <property type="entry name" value="rSAM"/>
</dbReference>
<keyword evidence="2" id="KW-0949">S-adenosyl-L-methionine</keyword>
<sequence>MDKYSDEMSFDEWRAAISSLTKLASPLAIDFTGGEPTIHPHFLEIVEYCRSKRVDWFMTTNGSTLSKTRFVERLVATHPLKIDVSVDSGSSIVHDNARGVAGSLARIEYGLRHLVSEQERAGHRFPIRIKVTVHRLNAHELTPVVRWAEAVGATSVDFNPVGGLWRKEQMEHLSIRDSDLDELNSEIHKLIHMKSEGAPIETSNERLLGMVDHFSGTTEFGTAPCRDPVRNFIIKACGDVTTCGCSPPIGNVREQPARQIWRGKAARSARVKSLGCSLTVAKAKGASSCMAQKTIGDDLRRALLIIGFGSRRAH</sequence>
<dbReference type="KEGG" id="bic:LMTR13_14555"/>
<dbReference type="SUPFAM" id="SSF102114">
    <property type="entry name" value="Radical SAM enzymes"/>
    <property type="match status" value="1"/>
</dbReference>
<dbReference type="GO" id="GO:0051536">
    <property type="term" value="F:iron-sulfur cluster binding"/>
    <property type="evidence" value="ECO:0007669"/>
    <property type="project" value="UniProtKB-KW"/>
</dbReference>
<dbReference type="GO" id="GO:0003824">
    <property type="term" value="F:catalytic activity"/>
    <property type="evidence" value="ECO:0007669"/>
    <property type="project" value="InterPro"/>
</dbReference>
<evidence type="ECO:0000313" key="8">
    <source>
        <dbReference type="EMBL" id="ANW01207.1"/>
    </source>
</evidence>
<dbReference type="InterPro" id="IPR013785">
    <property type="entry name" value="Aldolase_TIM"/>
</dbReference>
<feature type="domain" description="4Fe4S-binding SPASM" evidence="7">
    <location>
        <begin position="225"/>
        <end position="270"/>
    </location>
</feature>
<dbReference type="CDD" id="cd01335">
    <property type="entry name" value="Radical_SAM"/>
    <property type="match status" value="1"/>
</dbReference>
<dbReference type="InterPro" id="IPR023885">
    <property type="entry name" value="4Fe4S-binding_SPASM_dom"/>
</dbReference>
<evidence type="ECO:0000256" key="2">
    <source>
        <dbReference type="ARBA" id="ARBA00022691"/>
    </source>
</evidence>
<evidence type="ECO:0000313" key="9">
    <source>
        <dbReference type="Proteomes" id="UP000092839"/>
    </source>
</evidence>
<dbReference type="PANTHER" id="PTHR11228">
    <property type="entry name" value="RADICAL SAM DOMAIN PROTEIN"/>
    <property type="match status" value="1"/>
</dbReference>
<dbReference type="Proteomes" id="UP000092839">
    <property type="component" value="Chromosome"/>
</dbReference>
<dbReference type="AlphaFoldDB" id="A0A1B1UEK3"/>
<dbReference type="STRING" id="1274631.LMTR13_14555"/>
<keyword evidence="9" id="KW-1185">Reference proteome</keyword>
<dbReference type="Pfam" id="PF13186">
    <property type="entry name" value="SPASM"/>
    <property type="match status" value="1"/>
</dbReference>
<feature type="domain" description="Radical SAM core" evidence="6">
    <location>
        <begin position="3"/>
        <end position="114"/>
    </location>
</feature>
<dbReference type="Pfam" id="PF04055">
    <property type="entry name" value="Radical_SAM"/>
    <property type="match status" value="1"/>
</dbReference>
<dbReference type="InterPro" id="IPR058240">
    <property type="entry name" value="rSAM_sf"/>
</dbReference>
<evidence type="ECO:0000259" key="6">
    <source>
        <dbReference type="Pfam" id="PF04055"/>
    </source>
</evidence>
<comment type="cofactor">
    <cofactor evidence="1">
        <name>[4Fe-4S] cluster</name>
        <dbReference type="ChEBI" id="CHEBI:49883"/>
    </cofactor>
</comment>
<dbReference type="GO" id="GO:0046872">
    <property type="term" value="F:metal ion binding"/>
    <property type="evidence" value="ECO:0007669"/>
    <property type="project" value="UniProtKB-KW"/>
</dbReference>
<evidence type="ECO:0000256" key="3">
    <source>
        <dbReference type="ARBA" id="ARBA00022723"/>
    </source>
</evidence>
<dbReference type="PANTHER" id="PTHR11228:SF7">
    <property type="entry name" value="PQQA PEPTIDE CYCLASE"/>
    <property type="match status" value="1"/>
</dbReference>
<gene>
    <name evidence="8" type="ORF">LMTR13_14555</name>
</gene>